<dbReference type="STRING" id="1618484.UR56_C0003G0055"/>
<organism evidence="1 2">
    <name type="scientific">Candidatus Roizmanbacteria bacterium GW2011_GWC2_34_23</name>
    <dbReference type="NCBI Taxonomy" id="1618484"/>
    <lineage>
        <taxon>Bacteria</taxon>
        <taxon>Candidatus Roizmaniibacteriota</taxon>
    </lineage>
</organism>
<evidence type="ECO:0000313" key="2">
    <source>
        <dbReference type="Proteomes" id="UP000034004"/>
    </source>
</evidence>
<dbReference type="AlphaFoldDB" id="A0A0G0B0H4"/>
<accession>A0A0G0B0H4</accession>
<proteinExistence type="predicted"/>
<sequence>MGIKEENQVIISGWIKTAQDEFTAYKIIQKSEPDYRILFRQKYNALCQSLELALKAFLISKGLSVKDVKAIGHDLIKLIDTARTQYSLMISPKTYGMIMMLNPTYKSRQLLYFEKQYALPSDINILANTTRLLISKITFDN</sequence>
<gene>
    <name evidence="1" type="ORF">UR56_C0003G0055</name>
</gene>
<comment type="caution">
    <text evidence="1">The sequence shown here is derived from an EMBL/GenBank/DDBJ whole genome shotgun (WGS) entry which is preliminary data.</text>
</comment>
<dbReference type="EMBL" id="LBPR01000003">
    <property type="protein sequence ID" value="KKP62948.1"/>
    <property type="molecule type" value="Genomic_DNA"/>
</dbReference>
<evidence type="ECO:0000313" key="1">
    <source>
        <dbReference type="EMBL" id="KKP62948.1"/>
    </source>
</evidence>
<reference evidence="1 2" key="1">
    <citation type="journal article" date="2015" name="Nature">
        <title>rRNA introns, odd ribosomes, and small enigmatic genomes across a large radiation of phyla.</title>
        <authorList>
            <person name="Brown C.T."/>
            <person name="Hug L.A."/>
            <person name="Thomas B.C."/>
            <person name="Sharon I."/>
            <person name="Castelle C.J."/>
            <person name="Singh A."/>
            <person name="Wilkins M.J."/>
            <person name="Williams K.H."/>
            <person name="Banfield J.F."/>
        </authorList>
    </citation>
    <scope>NUCLEOTIDE SEQUENCE [LARGE SCALE GENOMIC DNA]</scope>
</reference>
<dbReference type="Proteomes" id="UP000034004">
    <property type="component" value="Unassembled WGS sequence"/>
</dbReference>
<evidence type="ECO:0008006" key="3">
    <source>
        <dbReference type="Google" id="ProtNLM"/>
    </source>
</evidence>
<protein>
    <recommendedName>
        <fullName evidence="3">HEPN domain-containing protein</fullName>
    </recommendedName>
</protein>
<name>A0A0G0B0H4_9BACT</name>
<dbReference type="Gene3D" id="1.20.120.330">
    <property type="entry name" value="Nucleotidyltransferases domain 2"/>
    <property type="match status" value="1"/>
</dbReference>